<feature type="transmembrane region" description="Helical" evidence="6">
    <location>
        <begin position="293"/>
        <end position="318"/>
    </location>
</feature>
<keyword evidence="8" id="KW-1185">Reference proteome</keyword>
<evidence type="ECO:0000256" key="3">
    <source>
        <dbReference type="ARBA" id="ARBA00022692"/>
    </source>
</evidence>
<gene>
    <name evidence="7" type="ORF">AC625_17070</name>
</gene>
<feature type="transmembrane region" description="Helical" evidence="6">
    <location>
        <begin position="254"/>
        <end position="272"/>
    </location>
</feature>
<feature type="transmembrane region" description="Helical" evidence="6">
    <location>
        <begin position="149"/>
        <end position="169"/>
    </location>
</feature>
<feature type="transmembrane region" description="Helical" evidence="6">
    <location>
        <begin position="438"/>
        <end position="466"/>
    </location>
</feature>
<comment type="caution">
    <text evidence="7">The sequence shown here is derived from an EMBL/GenBank/DDBJ whole genome shotgun (WGS) entry which is preliminary data.</text>
</comment>
<evidence type="ECO:0000256" key="2">
    <source>
        <dbReference type="ARBA" id="ARBA00022475"/>
    </source>
</evidence>
<accession>A0A0K9H0J8</accession>
<feature type="transmembrane region" description="Helical" evidence="6">
    <location>
        <begin position="215"/>
        <end position="234"/>
    </location>
</feature>
<dbReference type="Pfam" id="PF01943">
    <property type="entry name" value="Polysacc_synt"/>
    <property type="match status" value="1"/>
</dbReference>
<protein>
    <submittedName>
        <fullName evidence="7">Sugar translocase</fullName>
    </submittedName>
</protein>
<feature type="transmembrane region" description="Helical" evidence="6">
    <location>
        <begin position="409"/>
        <end position="432"/>
    </location>
</feature>
<dbReference type="EMBL" id="LFZW01000001">
    <property type="protein sequence ID" value="KMY52401.1"/>
    <property type="molecule type" value="Genomic_DNA"/>
</dbReference>
<feature type="transmembrane region" description="Helical" evidence="6">
    <location>
        <begin position="383"/>
        <end position="402"/>
    </location>
</feature>
<evidence type="ECO:0000313" key="8">
    <source>
        <dbReference type="Proteomes" id="UP000037146"/>
    </source>
</evidence>
<dbReference type="OrthoDB" id="9089519at2"/>
<feature type="transmembrane region" description="Helical" evidence="6">
    <location>
        <begin position="330"/>
        <end position="348"/>
    </location>
</feature>
<evidence type="ECO:0000256" key="4">
    <source>
        <dbReference type="ARBA" id="ARBA00022989"/>
    </source>
</evidence>
<evidence type="ECO:0000256" key="6">
    <source>
        <dbReference type="SAM" id="Phobius"/>
    </source>
</evidence>
<feature type="transmembrane region" description="Helical" evidence="6">
    <location>
        <begin position="12"/>
        <end position="37"/>
    </location>
</feature>
<evidence type="ECO:0000256" key="5">
    <source>
        <dbReference type="ARBA" id="ARBA00023136"/>
    </source>
</evidence>
<evidence type="ECO:0000313" key="7">
    <source>
        <dbReference type="EMBL" id="KMY52401.1"/>
    </source>
</evidence>
<sequence>MNKKKSSIIKNILHLFYSAILANALNATTLILLANYFNSENYGIFSVALALAMIMHFFTDLGVSNTFLREGSKKEDLSTTLSSYIKIRVVCLLLAFIVFSIGIHVFYQELQILFMMYSLLIPMVIGLTMQSIGITYFQLIERMQFIASIKIFSAIVLIISTTLCMIFKVEVHLAAFLYGFSYVGGGIYSLYLLYKKAEVKWKSSFQKQLLTNLSPFLISGLFIMLTPQLGPLVLERTLPLTLVGLFAVAYRIPSALYQVPGVIAGAFFPLLFKHYNRGELEVHTRLNILQMKMMSFIGMCMTISLFYLAGYLVAILFGDEWHSAVQPLKILAAIIVLQGFNIAIADGLTTRGLQNRRTITQFITISIGLVSFYYLSITYGVEGAAFAVLIMEIVSFIGYILAHPKRKTVLTTVIIPYGSYFSISFILVHYLLFKYPFIAILSTIIFVSAMIFLFDKTIQAFIVNFIKKKKQPDTKQLTDGRQKEDGNIAN</sequence>
<dbReference type="PANTHER" id="PTHR30250:SF11">
    <property type="entry name" value="O-ANTIGEN TRANSPORTER-RELATED"/>
    <property type="match status" value="1"/>
</dbReference>
<feature type="transmembrane region" description="Helical" evidence="6">
    <location>
        <begin position="89"/>
        <end position="107"/>
    </location>
</feature>
<keyword evidence="2" id="KW-1003">Cell membrane</keyword>
<keyword evidence="3 6" id="KW-0812">Transmembrane</keyword>
<proteinExistence type="predicted"/>
<keyword evidence="4 6" id="KW-1133">Transmembrane helix</keyword>
<dbReference type="InterPro" id="IPR002797">
    <property type="entry name" value="Polysacc_synth"/>
</dbReference>
<dbReference type="RefSeq" id="WP_049683793.1">
    <property type="nucleotide sequence ID" value="NZ_LFZW01000001.1"/>
</dbReference>
<feature type="transmembrane region" description="Helical" evidence="6">
    <location>
        <begin position="175"/>
        <end position="194"/>
    </location>
</feature>
<evidence type="ECO:0000256" key="1">
    <source>
        <dbReference type="ARBA" id="ARBA00004651"/>
    </source>
</evidence>
<dbReference type="STRING" id="1679170.AC625_17070"/>
<dbReference type="InterPro" id="IPR050833">
    <property type="entry name" value="Poly_Biosynth_Transport"/>
</dbReference>
<name>A0A0K9H0J8_9BACI</name>
<dbReference type="PANTHER" id="PTHR30250">
    <property type="entry name" value="PST FAMILY PREDICTED COLANIC ACID TRANSPORTER"/>
    <property type="match status" value="1"/>
</dbReference>
<reference evidence="8" key="1">
    <citation type="submission" date="2015-07" db="EMBL/GenBank/DDBJ databases">
        <title>Genome sequencing project for genomic taxonomy and phylogenomics of Bacillus-like bacteria.</title>
        <authorList>
            <person name="Liu B."/>
            <person name="Wang J."/>
            <person name="Zhu Y."/>
            <person name="Liu G."/>
            <person name="Chen Q."/>
            <person name="Chen Z."/>
            <person name="Lan J."/>
            <person name="Che J."/>
            <person name="Ge C."/>
            <person name="Shi H."/>
            <person name="Pan Z."/>
            <person name="Liu X."/>
        </authorList>
    </citation>
    <scope>NUCLEOTIDE SEQUENCE [LARGE SCALE GENOMIC DNA]</scope>
    <source>
        <strain evidence="8">FJAT-27997</strain>
    </source>
</reference>
<feature type="transmembrane region" description="Helical" evidence="6">
    <location>
        <begin position="113"/>
        <end position="137"/>
    </location>
</feature>
<comment type="subcellular location">
    <subcellularLocation>
        <location evidence="1">Cell membrane</location>
        <topology evidence="1">Multi-pass membrane protein</topology>
    </subcellularLocation>
</comment>
<organism evidence="7 8">
    <name type="scientific">Peribacillus loiseleuriae</name>
    <dbReference type="NCBI Taxonomy" id="1679170"/>
    <lineage>
        <taxon>Bacteria</taxon>
        <taxon>Bacillati</taxon>
        <taxon>Bacillota</taxon>
        <taxon>Bacilli</taxon>
        <taxon>Bacillales</taxon>
        <taxon>Bacillaceae</taxon>
        <taxon>Peribacillus</taxon>
    </lineage>
</organism>
<dbReference type="GO" id="GO:0005886">
    <property type="term" value="C:plasma membrane"/>
    <property type="evidence" value="ECO:0007669"/>
    <property type="project" value="UniProtKB-SubCell"/>
</dbReference>
<dbReference type="Proteomes" id="UP000037146">
    <property type="component" value="Unassembled WGS sequence"/>
</dbReference>
<feature type="transmembrane region" description="Helical" evidence="6">
    <location>
        <begin position="43"/>
        <end position="68"/>
    </location>
</feature>
<dbReference type="AlphaFoldDB" id="A0A0K9H0J8"/>
<keyword evidence="5 6" id="KW-0472">Membrane</keyword>
<feature type="transmembrane region" description="Helical" evidence="6">
    <location>
        <begin position="360"/>
        <end position="377"/>
    </location>
</feature>
<dbReference type="PATRIC" id="fig|1679170.3.peg.3880"/>